<evidence type="ECO:0000256" key="1">
    <source>
        <dbReference type="SAM" id="SignalP"/>
    </source>
</evidence>
<protein>
    <submittedName>
        <fullName evidence="3">TonB-dependent receptor plug domain-containing protein</fullName>
    </submittedName>
</protein>
<feature type="chain" id="PRO_5046246459" evidence="1">
    <location>
        <begin position="22"/>
        <end position="207"/>
    </location>
</feature>
<dbReference type="Proteomes" id="UP000718451">
    <property type="component" value="Unassembled WGS sequence"/>
</dbReference>
<feature type="domain" description="TonB-dependent receptor plug" evidence="2">
    <location>
        <begin position="128"/>
        <end position="204"/>
    </location>
</feature>
<dbReference type="EMBL" id="JAAWWL010000002">
    <property type="protein sequence ID" value="NKI32112.1"/>
    <property type="molecule type" value="Genomic_DNA"/>
</dbReference>
<dbReference type="Gene3D" id="2.170.130.10">
    <property type="entry name" value="TonB-dependent receptor, plug domain"/>
    <property type="match status" value="2"/>
</dbReference>
<accession>A0ABX1GTR3</accession>
<dbReference type="SUPFAM" id="SSF56935">
    <property type="entry name" value="Porins"/>
    <property type="match status" value="2"/>
</dbReference>
<keyword evidence="4" id="KW-1185">Reference proteome</keyword>
<dbReference type="RefSeq" id="WP_168552334.1">
    <property type="nucleotide sequence ID" value="NZ_JAAWWL010000002.1"/>
</dbReference>
<reference evidence="3 4" key="1">
    <citation type="submission" date="2020-04" db="EMBL/GenBank/DDBJ databases">
        <authorList>
            <person name="Yoon J."/>
        </authorList>
    </citation>
    <scope>NUCLEOTIDE SEQUENCE [LARGE SCALE GENOMIC DNA]</scope>
    <source>
        <strain evidence="3 4">DJ-13</strain>
    </source>
</reference>
<name>A0ABX1GTR3_9FLAO</name>
<comment type="caution">
    <text evidence="3">The sequence shown here is derived from an EMBL/GenBank/DDBJ whole genome shotgun (WGS) entry which is preliminary data.</text>
</comment>
<evidence type="ECO:0000313" key="4">
    <source>
        <dbReference type="Proteomes" id="UP000718451"/>
    </source>
</evidence>
<organism evidence="3 4">
    <name type="scientific">Croceivirga thetidis</name>
    <dbReference type="NCBI Taxonomy" id="2721623"/>
    <lineage>
        <taxon>Bacteria</taxon>
        <taxon>Pseudomonadati</taxon>
        <taxon>Bacteroidota</taxon>
        <taxon>Flavobacteriia</taxon>
        <taxon>Flavobacteriales</taxon>
        <taxon>Flavobacteriaceae</taxon>
        <taxon>Croceivirga</taxon>
    </lineage>
</organism>
<dbReference type="InterPro" id="IPR012910">
    <property type="entry name" value="Plug_dom"/>
</dbReference>
<gene>
    <name evidence="3" type="ORF">HCU67_09185</name>
</gene>
<keyword evidence="1" id="KW-0732">Signal</keyword>
<dbReference type="Pfam" id="PF07715">
    <property type="entry name" value="Plug"/>
    <property type="match status" value="1"/>
</dbReference>
<keyword evidence="3" id="KW-0675">Receptor</keyword>
<dbReference type="InterPro" id="IPR037066">
    <property type="entry name" value="Plug_dom_sf"/>
</dbReference>
<evidence type="ECO:0000259" key="2">
    <source>
        <dbReference type="Pfam" id="PF07715"/>
    </source>
</evidence>
<sequence>MKTISTFLALFLGLVTMNAQNVNPAQNKSKVVIRCGSSFNENTEPLYVVDGLVMSSKEIQKISPDDIVSTQFLKVPSKSFCGIRGQNGVVLIETNLQSRKKSVVPKCSVNVLPFKEYCIQNQNWTLQQDIFNALQSSVASLQLDNKSPLLKKPSLRIRGQEITTVILDGIRYDASVLNALNPEDVESIKIAPSVAAVNYYANASNIQ</sequence>
<proteinExistence type="predicted"/>
<feature type="signal peptide" evidence="1">
    <location>
        <begin position="1"/>
        <end position="21"/>
    </location>
</feature>
<evidence type="ECO:0000313" key="3">
    <source>
        <dbReference type="EMBL" id="NKI32112.1"/>
    </source>
</evidence>